<proteinExistence type="predicted"/>
<dbReference type="Proteomes" id="UP001165343">
    <property type="component" value="Unassembled WGS sequence"/>
</dbReference>
<evidence type="ECO:0000256" key="1">
    <source>
        <dbReference type="SAM" id="MobiDB-lite"/>
    </source>
</evidence>
<sequence>MAIPHGALVLVADGKKTLFLRNQGDSELLDLRTEAHGERDDPMDREIKTDAPGTQGQRWGDGRPTMDEADFHQQGEDRWVKDAAEELNRRALNNDFDSLVIIAPPKALGVLRKELHKEVERRIVLTVNKEMTDRPIPDIEELLIGEGAPPA</sequence>
<feature type="region of interest" description="Disordered" evidence="1">
    <location>
        <begin position="33"/>
        <end position="69"/>
    </location>
</feature>
<dbReference type="InterPro" id="IPR041374">
    <property type="entry name" value="BaeRF_family12"/>
</dbReference>
<organism evidence="2 3">
    <name type="scientific">Sphingomonas anseongensis</name>
    <dbReference type="NCBI Taxonomy" id="2908207"/>
    <lineage>
        <taxon>Bacteria</taxon>
        <taxon>Pseudomonadati</taxon>
        <taxon>Pseudomonadota</taxon>
        <taxon>Alphaproteobacteria</taxon>
        <taxon>Sphingomonadales</taxon>
        <taxon>Sphingomonadaceae</taxon>
        <taxon>Sphingomonas</taxon>
    </lineage>
</organism>
<dbReference type="RefSeq" id="WP_249867003.1">
    <property type="nucleotide sequence ID" value="NZ_JAMGBC010000001.1"/>
</dbReference>
<reference evidence="2" key="1">
    <citation type="submission" date="2022-05" db="EMBL/GenBank/DDBJ databases">
        <authorList>
            <person name="Jo J.-H."/>
            <person name="Im W.-T."/>
        </authorList>
    </citation>
    <scope>NUCLEOTIDE SEQUENCE</scope>
    <source>
        <strain evidence="2">RG327</strain>
    </source>
</reference>
<evidence type="ECO:0000313" key="3">
    <source>
        <dbReference type="Proteomes" id="UP001165343"/>
    </source>
</evidence>
<name>A0ABT0RCN9_9SPHN</name>
<dbReference type="Pfam" id="PF18856">
    <property type="entry name" value="baeRF_family12"/>
    <property type="match status" value="1"/>
</dbReference>
<gene>
    <name evidence="2" type="ORF">LZ519_01650</name>
</gene>
<comment type="caution">
    <text evidence="2">The sequence shown here is derived from an EMBL/GenBank/DDBJ whole genome shotgun (WGS) entry which is preliminary data.</text>
</comment>
<feature type="compositionally biased region" description="Basic and acidic residues" evidence="1">
    <location>
        <begin position="33"/>
        <end position="49"/>
    </location>
</feature>
<dbReference type="EMBL" id="JAMGBC010000001">
    <property type="protein sequence ID" value="MCL6678026.1"/>
    <property type="molecule type" value="Genomic_DNA"/>
</dbReference>
<keyword evidence="3" id="KW-1185">Reference proteome</keyword>
<protein>
    <submittedName>
        <fullName evidence="2">Host attachment family protein</fullName>
    </submittedName>
</protein>
<feature type="compositionally biased region" description="Basic and acidic residues" evidence="1">
    <location>
        <begin position="60"/>
        <end position="69"/>
    </location>
</feature>
<evidence type="ECO:0000313" key="2">
    <source>
        <dbReference type="EMBL" id="MCL6678026.1"/>
    </source>
</evidence>
<accession>A0ABT0RCN9</accession>